<comment type="catalytic activity">
    <reaction evidence="3">
        <text>DNA(n) + a 2'-deoxyribonucleoside 5'-triphosphate = DNA(n+1) + diphosphate</text>
        <dbReference type="Rhea" id="RHEA:22508"/>
        <dbReference type="Rhea" id="RHEA-COMP:17339"/>
        <dbReference type="Rhea" id="RHEA-COMP:17340"/>
        <dbReference type="ChEBI" id="CHEBI:33019"/>
        <dbReference type="ChEBI" id="CHEBI:61560"/>
        <dbReference type="ChEBI" id="CHEBI:173112"/>
        <dbReference type="EC" id="2.7.7.7"/>
    </reaction>
</comment>
<dbReference type="GO" id="GO:0004527">
    <property type="term" value="F:exonuclease activity"/>
    <property type="evidence" value="ECO:0007669"/>
    <property type="project" value="UniProtKB-KW"/>
</dbReference>
<gene>
    <name evidence="5" type="ORF">P8192_00795</name>
</gene>
<organism evidence="5 6">
    <name type="scientific">Citricoccus muralis</name>
    <dbReference type="NCBI Taxonomy" id="169134"/>
    <lineage>
        <taxon>Bacteria</taxon>
        <taxon>Bacillati</taxon>
        <taxon>Actinomycetota</taxon>
        <taxon>Actinomycetes</taxon>
        <taxon>Micrococcales</taxon>
        <taxon>Micrococcaceae</taxon>
        <taxon>Citricoccus</taxon>
    </lineage>
</organism>
<evidence type="ECO:0000313" key="6">
    <source>
        <dbReference type="Proteomes" id="UP001219037"/>
    </source>
</evidence>
<feature type="domain" description="DNA-directed DNA polymerase family A palm" evidence="4">
    <location>
        <begin position="321"/>
        <end position="541"/>
    </location>
</feature>
<evidence type="ECO:0000313" key="5">
    <source>
        <dbReference type="EMBL" id="WFP16697.1"/>
    </source>
</evidence>
<dbReference type="PANTHER" id="PTHR10133">
    <property type="entry name" value="DNA POLYMERASE I"/>
    <property type="match status" value="1"/>
</dbReference>
<evidence type="ECO:0000256" key="2">
    <source>
        <dbReference type="ARBA" id="ARBA00022705"/>
    </source>
</evidence>
<proteinExistence type="predicted"/>
<dbReference type="Pfam" id="PF00476">
    <property type="entry name" value="DNA_pol_A"/>
    <property type="match status" value="1"/>
</dbReference>
<keyword evidence="5" id="KW-0540">Nuclease</keyword>
<dbReference type="InterPro" id="IPR001098">
    <property type="entry name" value="DNA-dir_DNA_pol_A_palm_dom"/>
</dbReference>
<sequence length="581" mass="62693">MPSPDVPTPRWCVLGTIPGGRVSLVWLSLDGAELGRDDVERAQLPELVTRLEAETAGLRWVFSDAPHWYPRLVAAGITLSRCHDLRLCHAVLRDAASVTERAELAADTRWDAGPSDIAGPELVTALFDYDAGPSAHTVPHDLDSALDEFRRQRAAVASSSRPGALHLLLAAESAGALAAVEMSAAGTPWDVVEHQRILTEALGPRPAAGHKPAKMLELAEQVRAALNAPQLSIDSPTQLLRALHRAGLSVDSTSKWELEEQEHPVIEPLLEYKKLARLLSANGWAWLDEWVREGRYHPVYVPGGVVTGRWAAAGGGALQLPRLLRPALRSDPGWVLVSADVAQLEPRVLAAMAGDRAMAQAGWRRDLYAGIVEQNIVATRQEAKIGMLGALYGGTTGVSGTVVPQLRKVFPAAMRVVDEAARTGENGGIVSTWWGRSSPAPSPGWRRLHDRASDIEASPSDERAARNAARTQGRFTRNFVVQGTAAEWALSWIADLRLRLARLDPVTDGPRATASGLAFQNRPHLVFFLHDEVIVHTPEALAEEAAEAVRDAAVAAGRLLFGGAPVDFPLDVQIAERAVKE</sequence>
<name>A0ABY8H7V2_9MICC</name>
<keyword evidence="6" id="KW-1185">Reference proteome</keyword>
<dbReference type="SUPFAM" id="SSF56672">
    <property type="entry name" value="DNA/RNA polymerases"/>
    <property type="match status" value="1"/>
</dbReference>
<keyword evidence="2" id="KW-0235">DNA replication</keyword>
<reference evidence="5 6" key="1">
    <citation type="submission" date="2023-04" db="EMBL/GenBank/DDBJ databases">
        <title>Funneling lignin-derived compounds into biodiesel using alkali-halophilic Citricoccus sp. P2.</title>
        <authorList>
            <person name="Luo C.-B."/>
        </authorList>
    </citation>
    <scope>NUCLEOTIDE SEQUENCE [LARGE SCALE GENOMIC DNA]</scope>
    <source>
        <strain evidence="5 6">P2</strain>
    </source>
</reference>
<dbReference type="CDD" id="cd06444">
    <property type="entry name" value="DNA_pol_A"/>
    <property type="match status" value="1"/>
</dbReference>
<dbReference type="InterPro" id="IPR002298">
    <property type="entry name" value="DNA_polymerase_A"/>
</dbReference>
<dbReference type="PANTHER" id="PTHR10133:SF27">
    <property type="entry name" value="DNA POLYMERASE NU"/>
    <property type="match status" value="1"/>
</dbReference>
<dbReference type="EMBL" id="CP121252">
    <property type="protein sequence ID" value="WFP16697.1"/>
    <property type="molecule type" value="Genomic_DNA"/>
</dbReference>
<accession>A0ABY8H7V2</accession>
<dbReference type="EC" id="2.7.7.7" evidence="1"/>
<evidence type="ECO:0000259" key="4">
    <source>
        <dbReference type="SMART" id="SM00482"/>
    </source>
</evidence>
<protein>
    <recommendedName>
        <fullName evidence="1">DNA-directed DNA polymerase</fullName>
        <ecNumber evidence="1">2.7.7.7</ecNumber>
    </recommendedName>
</protein>
<dbReference type="Gene3D" id="3.30.70.370">
    <property type="match status" value="1"/>
</dbReference>
<dbReference type="RefSeq" id="WP_278157795.1">
    <property type="nucleotide sequence ID" value="NZ_CP121252.1"/>
</dbReference>
<evidence type="ECO:0000256" key="1">
    <source>
        <dbReference type="ARBA" id="ARBA00012417"/>
    </source>
</evidence>
<dbReference type="SMART" id="SM00482">
    <property type="entry name" value="POLAc"/>
    <property type="match status" value="1"/>
</dbReference>
<keyword evidence="5" id="KW-0378">Hydrolase</keyword>
<dbReference type="Proteomes" id="UP001219037">
    <property type="component" value="Chromosome"/>
</dbReference>
<evidence type="ECO:0000256" key="3">
    <source>
        <dbReference type="ARBA" id="ARBA00049244"/>
    </source>
</evidence>
<dbReference type="Gene3D" id="1.10.150.20">
    <property type="entry name" value="5' to 3' exonuclease, C-terminal subdomain"/>
    <property type="match status" value="1"/>
</dbReference>
<dbReference type="NCBIfam" id="NF011538">
    <property type="entry name" value="PRK14975.1-1"/>
    <property type="match status" value="1"/>
</dbReference>
<keyword evidence="5" id="KW-0269">Exonuclease</keyword>
<dbReference type="InterPro" id="IPR043502">
    <property type="entry name" value="DNA/RNA_pol_sf"/>
</dbReference>